<dbReference type="Proteomes" id="UP000821866">
    <property type="component" value="Chromosome 2"/>
</dbReference>
<feature type="compositionally biased region" description="Basic residues" evidence="1">
    <location>
        <begin position="117"/>
        <end position="126"/>
    </location>
</feature>
<dbReference type="PANTHER" id="PTHR39075:SF1">
    <property type="entry name" value="FI19908P1"/>
    <property type="match status" value="1"/>
</dbReference>
<feature type="compositionally biased region" description="Basic residues" evidence="1">
    <location>
        <begin position="14"/>
        <end position="23"/>
    </location>
</feature>
<name>A0A9J6EFI8_RHIMP</name>
<dbReference type="AlphaFoldDB" id="A0A9J6EFI8"/>
<keyword evidence="3" id="KW-1185">Reference proteome</keyword>
<organism evidence="2 3">
    <name type="scientific">Rhipicephalus microplus</name>
    <name type="common">Cattle tick</name>
    <name type="synonym">Boophilus microplus</name>
    <dbReference type="NCBI Taxonomy" id="6941"/>
    <lineage>
        <taxon>Eukaryota</taxon>
        <taxon>Metazoa</taxon>
        <taxon>Ecdysozoa</taxon>
        <taxon>Arthropoda</taxon>
        <taxon>Chelicerata</taxon>
        <taxon>Arachnida</taxon>
        <taxon>Acari</taxon>
        <taxon>Parasitiformes</taxon>
        <taxon>Ixodida</taxon>
        <taxon>Ixodoidea</taxon>
        <taxon>Ixodidae</taxon>
        <taxon>Rhipicephalinae</taxon>
        <taxon>Rhipicephalus</taxon>
        <taxon>Boophilus</taxon>
    </lineage>
</organism>
<dbReference type="GO" id="GO:0005615">
    <property type="term" value="C:extracellular space"/>
    <property type="evidence" value="ECO:0007669"/>
    <property type="project" value="TreeGrafter"/>
</dbReference>
<sequence length="417" mass="46537">MATRQRRGNTTGQGRRRHQRRQARQQQRTDYQAQPTNGQEDEGDQHRIRDEVPVGDMADPFMGPFVDQPLYYIPSTTQVYQPVIFQREPIVPVVRGDGATATQEYIQLMKEALLWSQHRRQRRGRGPLRGTGEPHEGSRDNPTPHAVGTEEGDGDAPQSPTVSELADSLESLEHQHYGPLITSYGTVSVMLRSCVRVDISVHGAVRLVNFRKHCTAAINSNGECSAICHPCGRVLQEGGSVYMGTGARIAQISLRGVTFTAFNHGLVYLVDASGTKSTSERFQILSYDIALKVFAYEVPQGAECFDECLRIVREAKKKTNRNRDEVWIVNGIRIKQTPWGDVQVSRDSGRRIIWTSPTAGTISVNTPIVKTAMSCDPRKFFFVKMGQKKINASADVFTVRNGSQRAGFDNRGRLILP</sequence>
<dbReference type="EMBL" id="JABSTU010000004">
    <property type="protein sequence ID" value="KAH8033134.1"/>
    <property type="molecule type" value="Genomic_DNA"/>
</dbReference>
<evidence type="ECO:0000256" key="1">
    <source>
        <dbReference type="SAM" id="MobiDB-lite"/>
    </source>
</evidence>
<dbReference type="PANTHER" id="PTHR39075">
    <property type="entry name" value="FI19908P1"/>
    <property type="match status" value="1"/>
</dbReference>
<feature type="region of interest" description="Disordered" evidence="1">
    <location>
        <begin position="1"/>
        <end position="46"/>
    </location>
</feature>
<reference evidence="2" key="1">
    <citation type="journal article" date="2020" name="Cell">
        <title>Large-Scale Comparative Analyses of Tick Genomes Elucidate Their Genetic Diversity and Vector Capacities.</title>
        <authorList>
            <consortium name="Tick Genome and Microbiome Consortium (TIGMIC)"/>
            <person name="Jia N."/>
            <person name="Wang J."/>
            <person name="Shi W."/>
            <person name="Du L."/>
            <person name="Sun Y."/>
            <person name="Zhan W."/>
            <person name="Jiang J.F."/>
            <person name="Wang Q."/>
            <person name="Zhang B."/>
            <person name="Ji P."/>
            <person name="Bell-Sakyi L."/>
            <person name="Cui X.M."/>
            <person name="Yuan T.T."/>
            <person name="Jiang B.G."/>
            <person name="Yang W.F."/>
            <person name="Lam T.T."/>
            <person name="Chang Q.C."/>
            <person name="Ding S.J."/>
            <person name="Wang X.J."/>
            <person name="Zhu J.G."/>
            <person name="Ruan X.D."/>
            <person name="Zhao L."/>
            <person name="Wei J.T."/>
            <person name="Ye R.Z."/>
            <person name="Que T.C."/>
            <person name="Du C.H."/>
            <person name="Zhou Y.H."/>
            <person name="Cheng J.X."/>
            <person name="Dai P.F."/>
            <person name="Guo W.B."/>
            <person name="Han X.H."/>
            <person name="Huang E.J."/>
            <person name="Li L.F."/>
            <person name="Wei W."/>
            <person name="Gao Y.C."/>
            <person name="Liu J.Z."/>
            <person name="Shao H.Z."/>
            <person name="Wang X."/>
            <person name="Wang C.C."/>
            <person name="Yang T.C."/>
            <person name="Huo Q.B."/>
            <person name="Li W."/>
            <person name="Chen H.Y."/>
            <person name="Chen S.E."/>
            <person name="Zhou L.G."/>
            <person name="Ni X.B."/>
            <person name="Tian J.H."/>
            <person name="Sheng Y."/>
            <person name="Liu T."/>
            <person name="Pan Y.S."/>
            <person name="Xia L.Y."/>
            <person name="Li J."/>
            <person name="Zhao F."/>
            <person name="Cao W.C."/>
        </authorList>
    </citation>
    <scope>NUCLEOTIDE SEQUENCE</scope>
    <source>
        <strain evidence="2">Rmic-2018</strain>
    </source>
</reference>
<comment type="caution">
    <text evidence="2">The sequence shown here is derived from an EMBL/GenBank/DDBJ whole genome shotgun (WGS) entry which is preliminary data.</text>
</comment>
<feature type="compositionally biased region" description="Low complexity" evidence="1">
    <location>
        <begin position="24"/>
        <end position="34"/>
    </location>
</feature>
<reference evidence="2" key="2">
    <citation type="submission" date="2021-09" db="EMBL/GenBank/DDBJ databases">
        <authorList>
            <person name="Jia N."/>
            <person name="Wang J."/>
            <person name="Shi W."/>
            <person name="Du L."/>
            <person name="Sun Y."/>
            <person name="Zhan W."/>
            <person name="Jiang J."/>
            <person name="Wang Q."/>
            <person name="Zhang B."/>
            <person name="Ji P."/>
            <person name="Sakyi L.B."/>
            <person name="Cui X."/>
            <person name="Yuan T."/>
            <person name="Jiang B."/>
            <person name="Yang W."/>
            <person name="Lam T.T.-Y."/>
            <person name="Chang Q."/>
            <person name="Ding S."/>
            <person name="Wang X."/>
            <person name="Zhu J."/>
            <person name="Ruan X."/>
            <person name="Zhao L."/>
            <person name="Wei J."/>
            <person name="Que T."/>
            <person name="Du C."/>
            <person name="Cheng J."/>
            <person name="Dai P."/>
            <person name="Han X."/>
            <person name="Huang E."/>
            <person name="Gao Y."/>
            <person name="Liu J."/>
            <person name="Shao H."/>
            <person name="Ye R."/>
            <person name="Li L."/>
            <person name="Wei W."/>
            <person name="Wang X."/>
            <person name="Wang C."/>
            <person name="Huo Q."/>
            <person name="Li W."/>
            <person name="Guo W."/>
            <person name="Chen H."/>
            <person name="Chen S."/>
            <person name="Zhou L."/>
            <person name="Zhou L."/>
            <person name="Ni X."/>
            <person name="Tian J."/>
            <person name="Zhou Y."/>
            <person name="Sheng Y."/>
            <person name="Liu T."/>
            <person name="Pan Y."/>
            <person name="Xia L."/>
            <person name="Li J."/>
            <person name="Zhao F."/>
            <person name="Cao W."/>
        </authorList>
    </citation>
    <scope>NUCLEOTIDE SEQUENCE</scope>
    <source>
        <strain evidence="2">Rmic-2018</strain>
        <tissue evidence="2">Larvae</tissue>
    </source>
</reference>
<evidence type="ECO:0000313" key="3">
    <source>
        <dbReference type="Proteomes" id="UP000821866"/>
    </source>
</evidence>
<protein>
    <submittedName>
        <fullName evidence="2">Uncharacterized protein</fullName>
    </submittedName>
</protein>
<feature type="region of interest" description="Disordered" evidence="1">
    <location>
        <begin position="117"/>
        <end position="166"/>
    </location>
</feature>
<proteinExistence type="predicted"/>
<gene>
    <name evidence="2" type="ORF">HPB51_007751</name>
</gene>
<evidence type="ECO:0000313" key="2">
    <source>
        <dbReference type="EMBL" id="KAH8033134.1"/>
    </source>
</evidence>
<accession>A0A9J6EFI8</accession>